<comment type="caution">
    <text evidence="6">The sequence shown here is derived from an EMBL/GenBank/DDBJ whole genome shotgun (WGS) entry which is preliminary data.</text>
</comment>
<dbReference type="Pfam" id="PF17676">
    <property type="entry name" value="Peptidase_S66C"/>
    <property type="match status" value="1"/>
</dbReference>
<dbReference type="PANTHER" id="PTHR30237">
    <property type="entry name" value="MURAMOYLTETRAPEPTIDE CARBOXYPEPTIDASE"/>
    <property type="match status" value="1"/>
</dbReference>
<dbReference type="Pfam" id="PF02016">
    <property type="entry name" value="Peptidase_S66"/>
    <property type="match status" value="1"/>
</dbReference>
<gene>
    <name evidence="6" type="ORF">EDD58_10545</name>
</gene>
<feature type="active site" description="Nucleophile" evidence="3">
    <location>
        <position position="112"/>
    </location>
</feature>
<organism evidence="6 7">
    <name type="scientific">Hazenella coriacea</name>
    <dbReference type="NCBI Taxonomy" id="1179467"/>
    <lineage>
        <taxon>Bacteria</taxon>
        <taxon>Bacillati</taxon>
        <taxon>Bacillota</taxon>
        <taxon>Bacilli</taxon>
        <taxon>Bacillales</taxon>
        <taxon>Thermoactinomycetaceae</taxon>
        <taxon>Hazenella</taxon>
    </lineage>
</organism>
<name>A0A4V2UV02_9BACL</name>
<comment type="similarity">
    <text evidence="1">Belongs to the peptidase S66 family.</text>
</comment>
<dbReference type="SUPFAM" id="SSF52317">
    <property type="entry name" value="Class I glutamine amidotransferase-like"/>
    <property type="match status" value="1"/>
</dbReference>
<keyword evidence="6" id="KW-0645">Protease</keyword>
<evidence type="ECO:0000256" key="3">
    <source>
        <dbReference type="PIRSR" id="PIRSR028757-1"/>
    </source>
</evidence>
<dbReference type="Gene3D" id="3.50.30.60">
    <property type="entry name" value="LD-carboxypeptidase A C-terminal domain-like"/>
    <property type="match status" value="1"/>
</dbReference>
<evidence type="ECO:0000259" key="5">
    <source>
        <dbReference type="Pfam" id="PF17676"/>
    </source>
</evidence>
<feature type="active site" description="Charge relay system" evidence="3">
    <location>
        <position position="297"/>
    </location>
</feature>
<dbReference type="SUPFAM" id="SSF141986">
    <property type="entry name" value="LD-carboxypeptidase A C-terminal domain-like"/>
    <property type="match status" value="1"/>
</dbReference>
<proteinExistence type="inferred from homology"/>
<evidence type="ECO:0000313" key="7">
    <source>
        <dbReference type="Proteomes" id="UP000294937"/>
    </source>
</evidence>
<dbReference type="Gene3D" id="3.40.50.10740">
    <property type="entry name" value="Class I glutamine amidotransferase-like"/>
    <property type="match status" value="1"/>
</dbReference>
<dbReference type="InterPro" id="IPR040449">
    <property type="entry name" value="Peptidase_S66_N"/>
</dbReference>
<dbReference type="EMBL" id="SMAG01000005">
    <property type="protein sequence ID" value="TCS93837.1"/>
    <property type="molecule type" value="Genomic_DNA"/>
</dbReference>
<dbReference type="InterPro" id="IPR027461">
    <property type="entry name" value="Carboxypeptidase_A_C_sf"/>
</dbReference>
<dbReference type="AlphaFoldDB" id="A0A4V2UV02"/>
<dbReference type="PANTHER" id="PTHR30237:SF6">
    <property type="entry name" value="CARBOXYPEPTIDASE YOCD-RELATED"/>
    <property type="match status" value="1"/>
</dbReference>
<protein>
    <submittedName>
        <fullName evidence="6">Muramoyltetrapeptide carboxypeptidase LdcA involved in peptidoglycan recycling</fullName>
    </submittedName>
</protein>
<sequence>MIFPNKIRPSDEIRVVAPSKSMSVLTEEQVQIAVERLKKLGLQVTFGKHVMESDEFSSSSITSRVEDLHDAFRDPNVKGILTSLGGHNCNQLLRYLDYSLIAQNPKVLCGYSDITALSNAIYAKTGMVSYSGPHFSSFGMLKDIEYTIEYFSKCVMEEPPFQIAPPQVWSDDPWYLDQENRTFYPHEGWLTLHEGEAEGTLIGGNLCTLNLLHGTEYMPDLKDSILFIEDDYSVNYQVFDRDLQSVLHLPSFSGVKAVLIGRFQKQSQVSDERLKQIIATKKELAHLPVVGNIDFGHTNSRCTLPVGGRAKVVASQEGVQFEILNH</sequence>
<evidence type="ECO:0000256" key="2">
    <source>
        <dbReference type="ARBA" id="ARBA00022801"/>
    </source>
</evidence>
<keyword evidence="7" id="KW-1185">Reference proteome</keyword>
<reference evidence="6 7" key="1">
    <citation type="submission" date="2019-03" db="EMBL/GenBank/DDBJ databases">
        <title>Genomic Encyclopedia of Type Strains, Phase IV (KMG-IV): sequencing the most valuable type-strain genomes for metagenomic binning, comparative biology and taxonomic classification.</title>
        <authorList>
            <person name="Goeker M."/>
        </authorList>
    </citation>
    <scope>NUCLEOTIDE SEQUENCE [LARGE SCALE GENOMIC DNA]</scope>
    <source>
        <strain evidence="6 7">DSM 45707</strain>
    </source>
</reference>
<keyword evidence="6" id="KW-0121">Carboxypeptidase</keyword>
<evidence type="ECO:0000313" key="6">
    <source>
        <dbReference type="EMBL" id="TCS93837.1"/>
    </source>
</evidence>
<evidence type="ECO:0000256" key="1">
    <source>
        <dbReference type="ARBA" id="ARBA00010233"/>
    </source>
</evidence>
<feature type="domain" description="LD-carboxypeptidase C-terminal" evidence="5">
    <location>
        <begin position="198"/>
        <end position="312"/>
    </location>
</feature>
<evidence type="ECO:0000259" key="4">
    <source>
        <dbReference type="Pfam" id="PF02016"/>
    </source>
</evidence>
<dbReference type="PIRSF" id="PIRSF028757">
    <property type="entry name" value="LD-carboxypeptidase"/>
    <property type="match status" value="1"/>
</dbReference>
<dbReference type="Proteomes" id="UP000294937">
    <property type="component" value="Unassembled WGS sequence"/>
</dbReference>
<dbReference type="InterPro" id="IPR029062">
    <property type="entry name" value="Class_I_gatase-like"/>
</dbReference>
<keyword evidence="2" id="KW-0378">Hydrolase</keyword>
<dbReference type="CDD" id="cd07062">
    <property type="entry name" value="Peptidase_S66_mccF_like"/>
    <property type="match status" value="1"/>
</dbReference>
<feature type="active site" description="Charge relay system" evidence="3">
    <location>
        <position position="229"/>
    </location>
</feature>
<dbReference type="InterPro" id="IPR040921">
    <property type="entry name" value="Peptidase_S66C"/>
</dbReference>
<dbReference type="GO" id="GO:0004180">
    <property type="term" value="F:carboxypeptidase activity"/>
    <property type="evidence" value="ECO:0007669"/>
    <property type="project" value="UniProtKB-KW"/>
</dbReference>
<feature type="domain" description="LD-carboxypeptidase N-terminal" evidence="4">
    <location>
        <begin position="13"/>
        <end position="132"/>
    </location>
</feature>
<accession>A0A4V2UV02</accession>
<dbReference type="InterPro" id="IPR003507">
    <property type="entry name" value="S66_fam"/>
</dbReference>
<dbReference type="InterPro" id="IPR027478">
    <property type="entry name" value="LdcA_N"/>
</dbReference>